<feature type="compositionally biased region" description="Acidic residues" evidence="1">
    <location>
        <begin position="311"/>
        <end position="331"/>
    </location>
</feature>
<keyword evidence="4" id="KW-1185">Reference proteome</keyword>
<feature type="region of interest" description="Disordered" evidence="1">
    <location>
        <begin position="81"/>
        <end position="107"/>
    </location>
</feature>
<evidence type="ECO:0000313" key="3">
    <source>
        <dbReference type="EMBL" id="PON67320.1"/>
    </source>
</evidence>
<name>A0A2P5D209_TREOI</name>
<feature type="region of interest" description="Disordered" evidence="1">
    <location>
        <begin position="126"/>
        <end position="148"/>
    </location>
</feature>
<evidence type="ECO:0000256" key="1">
    <source>
        <dbReference type="SAM" id="MobiDB-lite"/>
    </source>
</evidence>
<dbReference type="Pfam" id="PF07891">
    <property type="entry name" value="DUF1666"/>
    <property type="match status" value="1"/>
</dbReference>
<keyword evidence="2" id="KW-1133">Transmembrane helix</keyword>
<dbReference type="Proteomes" id="UP000237000">
    <property type="component" value="Unassembled WGS sequence"/>
</dbReference>
<reference evidence="4" key="1">
    <citation type="submission" date="2016-06" db="EMBL/GenBank/DDBJ databases">
        <title>Parallel loss of symbiosis genes in relatives of nitrogen-fixing non-legume Parasponia.</title>
        <authorList>
            <person name="Van Velzen R."/>
            <person name="Holmer R."/>
            <person name="Bu F."/>
            <person name="Rutten L."/>
            <person name="Van Zeijl A."/>
            <person name="Liu W."/>
            <person name="Santuari L."/>
            <person name="Cao Q."/>
            <person name="Sharma T."/>
            <person name="Shen D."/>
            <person name="Roswanjaya Y."/>
            <person name="Wardhani T."/>
            <person name="Kalhor M.S."/>
            <person name="Jansen J."/>
            <person name="Van den Hoogen J."/>
            <person name="Gungor B."/>
            <person name="Hartog M."/>
            <person name="Hontelez J."/>
            <person name="Verver J."/>
            <person name="Yang W.-C."/>
            <person name="Schijlen E."/>
            <person name="Repin R."/>
            <person name="Schilthuizen M."/>
            <person name="Schranz E."/>
            <person name="Heidstra R."/>
            <person name="Miyata K."/>
            <person name="Fedorova E."/>
            <person name="Kohlen W."/>
            <person name="Bisseling T."/>
            <person name="Smit S."/>
            <person name="Geurts R."/>
        </authorList>
    </citation>
    <scope>NUCLEOTIDE SEQUENCE [LARGE SCALE GENOMIC DNA]</scope>
    <source>
        <strain evidence="4">cv. RG33-2</strain>
    </source>
</reference>
<dbReference type="PANTHER" id="PTHR46741">
    <property type="entry name" value="OS09G0413600 PROTEIN"/>
    <property type="match status" value="1"/>
</dbReference>
<sequence>MGAPNKLVSHTQFDFMNMVSTSGFSGTKMALFSGSFWVSVSSLLLTLFRFFTKFFYRYIKDDCSQMKKSFKDEQIGSNLLEPEGVTKKPRSEISEVKDSEDEDASNPTFAFTFKFPSYEEFSKSHTRNGDFASSSSPPSQSENQFCSEEPEVKSCSNKYEFLRGKDVSFFMEEAKVSSFSVKELYADPNESSAIHSGFLSENDFGKRIPESEAVDNEVVPLRWSSKEGEDSHSGKEYSENHRNNFPKEKDIDNGDKFLSESNDMGSDSDSESITSSHEFSFMTRFMDSASGGFLSDSDFESGDLDSNKDELDFDMGNEPNDLDDDEDEDILEELRKLEESEKFSGKDFESQTEELGGAKQLNGSDDPEKPNEENHSASDNEDSNGLETLWEHQDLVEQLKMELRKVRATGLPTILEESESPKITEDLKPWKIDEKYQHGDRLSELHKLYKSYRERMRKFDILNYQKMYALGFLQSKDPLHSLWSPKTSTLWRYKRKKPHSDQMVKFIRELQTDLEMVYVGQLCLSWEFLQWQYEKAFEIWESDPYGLCQYNEVAGEFQQFQVLLQWFIENEPFQGPRVENYVKKRCVMRNLLQVPVIREDSKERKKARRRGRDNDAITSDMILEILEESIRTIWRFIRADKYANNLVPRSRRGIEVELQDPADSDLLVTVQTELQKKDKKLKEVLRSGNCILKKFKKDQEDDSDHLYFFSQVDMKLVSRVLNMSRVTAPISLSNS</sequence>
<keyword evidence="2" id="KW-0812">Transmembrane</keyword>
<feature type="compositionally biased region" description="Basic and acidic residues" evidence="1">
    <location>
        <begin position="332"/>
        <end position="349"/>
    </location>
</feature>
<dbReference type="GO" id="GO:0005840">
    <property type="term" value="C:ribosome"/>
    <property type="evidence" value="ECO:0007669"/>
    <property type="project" value="UniProtKB-KW"/>
</dbReference>
<evidence type="ECO:0000256" key="2">
    <source>
        <dbReference type="SAM" id="Phobius"/>
    </source>
</evidence>
<dbReference type="AlphaFoldDB" id="A0A2P5D209"/>
<feature type="compositionally biased region" description="Basic and acidic residues" evidence="1">
    <location>
        <begin position="224"/>
        <end position="258"/>
    </location>
</feature>
<dbReference type="EMBL" id="JXTC01000305">
    <property type="protein sequence ID" value="PON67320.1"/>
    <property type="molecule type" value="Genomic_DNA"/>
</dbReference>
<protein>
    <submittedName>
        <fullName evidence="3">Ribosomal protein</fullName>
    </submittedName>
</protein>
<keyword evidence="2" id="KW-0472">Membrane</keyword>
<dbReference type="PANTHER" id="PTHR46741:SF2">
    <property type="entry name" value="RIBOSOMAL PROTEIN L34AE"/>
    <property type="match status" value="1"/>
</dbReference>
<dbReference type="FunCoup" id="A0A2P5D209">
    <property type="interactions" value="114"/>
</dbReference>
<evidence type="ECO:0000313" key="4">
    <source>
        <dbReference type="Proteomes" id="UP000237000"/>
    </source>
</evidence>
<feature type="compositionally biased region" description="Basic and acidic residues" evidence="1">
    <location>
        <begin position="366"/>
        <end position="378"/>
    </location>
</feature>
<comment type="caution">
    <text evidence="3">The sequence shown here is derived from an EMBL/GenBank/DDBJ whole genome shotgun (WGS) entry which is preliminary data.</text>
</comment>
<proteinExistence type="predicted"/>
<dbReference type="InterPro" id="IPR012870">
    <property type="entry name" value="DUF1666"/>
</dbReference>
<organism evidence="3 4">
    <name type="scientific">Trema orientale</name>
    <name type="common">Charcoal tree</name>
    <name type="synonym">Celtis orientalis</name>
    <dbReference type="NCBI Taxonomy" id="63057"/>
    <lineage>
        <taxon>Eukaryota</taxon>
        <taxon>Viridiplantae</taxon>
        <taxon>Streptophyta</taxon>
        <taxon>Embryophyta</taxon>
        <taxon>Tracheophyta</taxon>
        <taxon>Spermatophyta</taxon>
        <taxon>Magnoliopsida</taxon>
        <taxon>eudicotyledons</taxon>
        <taxon>Gunneridae</taxon>
        <taxon>Pentapetalae</taxon>
        <taxon>rosids</taxon>
        <taxon>fabids</taxon>
        <taxon>Rosales</taxon>
        <taxon>Cannabaceae</taxon>
        <taxon>Trema</taxon>
    </lineage>
</organism>
<feature type="compositionally biased region" description="Basic and acidic residues" evidence="1">
    <location>
        <begin position="84"/>
        <end position="97"/>
    </location>
</feature>
<accession>A0A2P5D209</accession>
<keyword evidence="3" id="KW-0687">Ribonucleoprotein</keyword>
<dbReference type="InParanoid" id="A0A2P5D209"/>
<dbReference type="OrthoDB" id="772197at2759"/>
<keyword evidence="3" id="KW-0689">Ribosomal protein</keyword>
<feature type="transmembrane region" description="Helical" evidence="2">
    <location>
        <begin position="29"/>
        <end position="51"/>
    </location>
</feature>
<feature type="region of interest" description="Disordered" evidence="1">
    <location>
        <begin position="292"/>
        <end position="384"/>
    </location>
</feature>
<gene>
    <name evidence="3" type="ORF">TorRG33x02_264930</name>
</gene>
<dbReference type="STRING" id="63057.A0A2P5D209"/>
<feature type="region of interest" description="Disordered" evidence="1">
    <location>
        <begin position="215"/>
        <end position="275"/>
    </location>
</feature>